<protein>
    <submittedName>
        <fullName evidence="7">Carbohydrate-binding protein</fullName>
    </submittedName>
</protein>
<evidence type="ECO:0000256" key="2">
    <source>
        <dbReference type="ARBA" id="ARBA00022729"/>
    </source>
</evidence>
<accession>A0A5N8XKF2</accession>
<dbReference type="GO" id="GO:0016020">
    <property type="term" value="C:membrane"/>
    <property type="evidence" value="ECO:0007669"/>
    <property type="project" value="GOC"/>
</dbReference>
<dbReference type="InterPro" id="IPR033453">
    <property type="entry name" value="Glyco_hydro_30_TIM-barrel"/>
</dbReference>
<dbReference type="EMBL" id="VJZC01000167">
    <property type="protein sequence ID" value="MPY59837.1"/>
    <property type="molecule type" value="Genomic_DNA"/>
</dbReference>
<dbReference type="PRINTS" id="PR00843">
    <property type="entry name" value="GLHYDRLASE30"/>
</dbReference>
<evidence type="ECO:0000313" key="8">
    <source>
        <dbReference type="Proteomes" id="UP000400924"/>
    </source>
</evidence>
<dbReference type="Pfam" id="PF02055">
    <property type="entry name" value="Glyco_hydro_30"/>
    <property type="match status" value="1"/>
</dbReference>
<dbReference type="InterPro" id="IPR006584">
    <property type="entry name" value="Cellulose-bd_IV"/>
</dbReference>
<dbReference type="InterPro" id="IPR005084">
    <property type="entry name" value="CBM6"/>
</dbReference>
<dbReference type="PANTHER" id="PTHR11069">
    <property type="entry name" value="GLUCOSYLCERAMIDASE"/>
    <property type="match status" value="1"/>
</dbReference>
<dbReference type="Proteomes" id="UP000400924">
    <property type="component" value="Unassembled WGS sequence"/>
</dbReference>
<keyword evidence="3 4" id="KW-0378">Hydrolase</keyword>
<comment type="similarity">
    <text evidence="1 4">Belongs to the glycosyl hydrolase 30 family.</text>
</comment>
<name>A0A5N8XKF2_9ACTN</name>
<comment type="caution">
    <text evidence="7">The sequence shown here is derived from an EMBL/GenBank/DDBJ whole genome shotgun (WGS) entry which is preliminary data.</text>
</comment>
<dbReference type="CDD" id="cd04084">
    <property type="entry name" value="CBM6_xylanase-like"/>
    <property type="match status" value="1"/>
</dbReference>
<proteinExistence type="inferred from homology"/>
<dbReference type="PROSITE" id="PS51175">
    <property type="entry name" value="CBM6"/>
    <property type="match status" value="1"/>
</dbReference>
<gene>
    <name evidence="7" type="ORF">FNH08_22510</name>
</gene>
<dbReference type="InterPro" id="IPR033452">
    <property type="entry name" value="GH30_C"/>
</dbReference>
<evidence type="ECO:0000313" key="7">
    <source>
        <dbReference type="EMBL" id="MPY59837.1"/>
    </source>
</evidence>
<organism evidence="7 8">
    <name type="scientific">Streptomyces spongiae</name>
    <dbReference type="NCBI Taxonomy" id="565072"/>
    <lineage>
        <taxon>Bacteria</taxon>
        <taxon>Bacillati</taxon>
        <taxon>Actinomycetota</taxon>
        <taxon>Actinomycetes</taxon>
        <taxon>Kitasatosporales</taxon>
        <taxon>Streptomycetaceae</taxon>
        <taxon>Streptomyces</taxon>
    </lineage>
</organism>
<dbReference type="PROSITE" id="PS51318">
    <property type="entry name" value="TAT"/>
    <property type="match status" value="1"/>
</dbReference>
<evidence type="ECO:0000256" key="4">
    <source>
        <dbReference type="RuleBase" id="RU361188"/>
    </source>
</evidence>
<dbReference type="InterPro" id="IPR008979">
    <property type="entry name" value="Galactose-bd-like_sf"/>
</dbReference>
<evidence type="ECO:0000259" key="6">
    <source>
        <dbReference type="PROSITE" id="PS51175"/>
    </source>
</evidence>
<sequence length="624" mass="67089">MQEPLHVHVSASTPAQPSSPQGRAPLSRRTFLTAAAVAAAAGAELVLPGRASAAPSRPRAAGSAQVTWSSESTASGYAPMSGTWYADPATGLAAVPYKLSQQDDIALAASGRNFGQVINIDPAKAYQSMLGVGSSMEDSTIHNLALMRPAVRTKVLRALFDPTSGAGFNITRICFGTSDFSHTTFYSYDDGPADPTLSRFSIQKDVDNHIISTLRDALRINPDLIVFGTAWSPPAWMKDNNSLIGGHLLDEHIPTLARYYRKIVQAYAEQGITIHAMTPQNEPLYAAPYPSMLVTSQQEAQLVDAMRANFAAGMLGTSDSGCSDTYRNTKAIAFHDYDGDPGAMSLLKTKYPGLDMAMTERMLWGTAGADRIARYMRRWSTTYVAWVTMLDQNRDAQQYGAPDPTPLIQNPDNRDTYWALPEYYLFAQFSKFIKRGAKRIWSDYGSAATITTVAFLNPDGTIATVVVNQTSSAQQFTLRSGQQQLIDAIPPKTAGTYVWTPSTPPATTSDAYSPIQAEAYGDASGVAVEVTADTTGGEDIGSLSNGDWAKYGNVAFGAQAATQFKARVASGAASGVSGRIEVRLDSRSSTPVGSITVENTGGWQTWTTKTADISGNLNWFTFTR</sequence>
<keyword evidence="2" id="KW-0732">Signal</keyword>
<dbReference type="InterPro" id="IPR013780">
    <property type="entry name" value="Glyco_hydro_b"/>
</dbReference>
<keyword evidence="4" id="KW-0326">Glycosidase</keyword>
<dbReference type="GO" id="GO:0030246">
    <property type="term" value="F:carbohydrate binding"/>
    <property type="evidence" value="ECO:0007669"/>
    <property type="project" value="InterPro"/>
</dbReference>
<dbReference type="Gene3D" id="2.60.40.1180">
    <property type="entry name" value="Golgi alpha-mannosidase II"/>
    <property type="match status" value="1"/>
</dbReference>
<dbReference type="GO" id="GO:0006680">
    <property type="term" value="P:glucosylceramide catabolic process"/>
    <property type="evidence" value="ECO:0007669"/>
    <property type="project" value="TreeGrafter"/>
</dbReference>
<dbReference type="GO" id="GO:0004348">
    <property type="term" value="F:glucosylceramidase activity"/>
    <property type="evidence" value="ECO:0007669"/>
    <property type="project" value="InterPro"/>
</dbReference>
<dbReference type="Pfam" id="PF03422">
    <property type="entry name" value="CBM_6"/>
    <property type="match status" value="1"/>
</dbReference>
<dbReference type="Gene3D" id="3.20.20.80">
    <property type="entry name" value="Glycosidases"/>
    <property type="match status" value="1"/>
</dbReference>
<dbReference type="AlphaFoldDB" id="A0A5N8XKF2"/>
<keyword evidence="8" id="KW-1185">Reference proteome</keyword>
<feature type="compositionally biased region" description="Low complexity" evidence="5">
    <location>
        <begin position="10"/>
        <end position="21"/>
    </location>
</feature>
<evidence type="ECO:0000256" key="3">
    <source>
        <dbReference type="ARBA" id="ARBA00022801"/>
    </source>
</evidence>
<dbReference type="Pfam" id="PF17189">
    <property type="entry name" value="Glyco_hydro_30C"/>
    <property type="match status" value="1"/>
</dbReference>
<dbReference type="SMART" id="SM00606">
    <property type="entry name" value="CBD_IV"/>
    <property type="match status" value="1"/>
</dbReference>
<evidence type="ECO:0000256" key="1">
    <source>
        <dbReference type="ARBA" id="ARBA00005382"/>
    </source>
</evidence>
<dbReference type="InterPro" id="IPR017853">
    <property type="entry name" value="GH"/>
</dbReference>
<dbReference type="InterPro" id="IPR006311">
    <property type="entry name" value="TAT_signal"/>
</dbReference>
<feature type="region of interest" description="Disordered" evidence="5">
    <location>
        <begin position="1"/>
        <end position="26"/>
    </location>
</feature>
<dbReference type="SUPFAM" id="SSF49785">
    <property type="entry name" value="Galactose-binding domain-like"/>
    <property type="match status" value="1"/>
</dbReference>
<evidence type="ECO:0000256" key="5">
    <source>
        <dbReference type="SAM" id="MobiDB-lite"/>
    </source>
</evidence>
<reference evidence="7 8" key="1">
    <citation type="submission" date="2019-07" db="EMBL/GenBank/DDBJ databases">
        <title>New species of Amycolatopsis and Streptomyces.</title>
        <authorList>
            <person name="Duangmal K."/>
            <person name="Teo W.F.A."/>
            <person name="Lipun K."/>
        </authorList>
    </citation>
    <scope>NUCLEOTIDE SEQUENCE [LARGE SCALE GENOMIC DNA]</scope>
    <source>
        <strain evidence="7 8">NBRC 106415</strain>
    </source>
</reference>
<dbReference type="Gene3D" id="2.60.120.260">
    <property type="entry name" value="Galactose-binding domain-like"/>
    <property type="match status" value="1"/>
</dbReference>
<dbReference type="SUPFAM" id="SSF51445">
    <property type="entry name" value="(Trans)glycosidases"/>
    <property type="match status" value="1"/>
</dbReference>
<dbReference type="PANTHER" id="PTHR11069:SF23">
    <property type="entry name" value="LYSOSOMAL ACID GLUCOSYLCERAMIDASE"/>
    <property type="match status" value="1"/>
</dbReference>
<dbReference type="InterPro" id="IPR001139">
    <property type="entry name" value="Glyco_hydro_30"/>
</dbReference>
<feature type="domain" description="CBM6" evidence="6">
    <location>
        <begin position="513"/>
        <end position="624"/>
    </location>
</feature>